<keyword evidence="2" id="KW-1185">Reference proteome</keyword>
<protein>
    <submittedName>
        <fullName evidence="1">Uncharacterized protein</fullName>
    </submittedName>
</protein>
<name>G7Y7N6_CLOSI</name>
<reference key="2">
    <citation type="submission" date="2011-10" db="EMBL/GenBank/DDBJ databases">
        <title>The genome and transcriptome sequence of Clonorchis sinensis provide insights into the carcinogenic liver fluke.</title>
        <authorList>
            <person name="Wang X."/>
            <person name="Huang Y."/>
            <person name="Chen W."/>
            <person name="Liu H."/>
            <person name="Guo L."/>
            <person name="Chen Y."/>
            <person name="Luo F."/>
            <person name="Zhou W."/>
            <person name="Sun J."/>
            <person name="Mao Q."/>
            <person name="Liang P."/>
            <person name="Zhou C."/>
            <person name="Tian Y."/>
            <person name="Men J."/>
            <person name="Lv X."/>
            <person name="Huang L."/>
            <person name="Zhou J."/>
            <person name="Hu Y."/>
            <person name="Li R."/>
            <person name="Zhang F."/>
            <person name="Lei H."/>
            <person name="Li X."/>
            <person name="Hu X."/>
            <person name="Liang C."/>
            <person name="Xu J."/>
            <person name="Wu Z."/>
            <person name="Yu X."/>
        </authorList>
    </citation>
    <scope>NUCLEOTIDE SEQUENCE</scope>
    <source>
        <strain>Henan</strain>
    </source>
</reference>
<dbReference type="Proteomes" id="UP000008909">
    <property type="component" value="Unassembled WGS sequence"/>
</dbReference>
<reference evidence="1" key="1">
    <citation type="journal article" date="2011" name="Genome Biol.">
        <title>The draft genome of the carcinogenic human liver fluke Clonorchis sinensis.</title>
        <authorList>
            <person name="Wang X."/>
            <person name="Chen W."/>
            <person name="Huang Y."/>
            <person name="Sun J."/>
            <person name="Men J."/>
            <person name="Liu H."/>
            <person name="Luo F."/>
            <person name="Guo L."/>
            <person name="Lv X."/>
            <person name="Deng C."/>
            <person name="Zhou C."/>
            <person name="Fan Y."/>
            <person name="Li X."/>
            <person name="Huang L."/>
            <person name="Hu Y."/>
            <person name="Liang C."/>
            <person name="Hu X."/>
            <person name="Xu J."/>
            <person name="Yu X."/>
        </authorList>
    </citation>
    <scope>NUCLEOTIDE SEQUENCE [LARGE SCALE GENOMIC DNA]</scope>
    <source>
        <strain evidence="1">Henan</strain>
    </source>
</reference>
<organism evidence="1 2">
    <name type="scientific">Clonorchis sinensis</name>
    <name type="common">Chinese liver fluke</name>
    <dbReference type="NCBI Taxonomy" id="79923"/>
    <lineage>
        <taxon>Eukaryota</taxon>
        <taxon>Metazoa</taxon>
        <taxon>Spiralia</taxon>
        <taxon>Lophotrochozoa</taxon>
        <taxon>Platyhelminthes</taxon>
        <taxon>Trematoda</taxon>
        <taxon>Digenea</taxon>
        <taxon>Opisthorchiida</taxon>
        <taxon>Opisthorchiata</taxon>
        <taxon>Opisthorchiidae</taxon>
        <taxon>Clonorchis</taxon>
    </lineage>
</organism>
<evidence type="ECO:0000313" key="2">
    <source>
        <dbReference type="Proteomes" id="UP000008909"/>
    </source>
</evidence>
<accession>G7Y7N6</accession>
<sequence length="341" mass="37872">MFVRLLISSYVLIEQRKFLYQVETGSLVASFPGLFRRDFIHFDVTGVIHYQYLSVHATEAVGCVDTLKVQILFTESDENNNSQLTGSSCFIFSEIHVISSLGQPGLLAVAVASWIASAVHRMLSTIRLLSKSSLMSSVFRLYGIYDSRWSEKIRLCQWLKEYGSQTTSQSLVDSSQLAHVWWLYEDIGTAGNLEFLVLSITSLTYRCNTPQYHTDSSASPCLERTISVVMAKQVCLVPEKDSPTRNTTAVLGTSECESVSAKVKRHQAILLEGHCLNLVQRYLALSGFDTLMQGCHALHIEGALSVRSATSGHSVVTLVTFLIVTTPELTVNDLEVEVDLF</sequence>
<dbReference type="EMBL" id="DF142921">
    <property type="protein sequence ID" value="GAA48971.1"/>
    <property type="molecule type" value="Genomic_DNA"/>
</dbReference>
<dbReference type="AlphaFoldDB" id="G7Y7N6"/>
<evidence type="ECO:0000313" key="1">
    <source>
        <dbReference type="EMBL" id="GAA48971.1"/>
    </source>
</evidence>
<gene>
    <name evidence="1" type="ORF">CLF_102280</name>
</gene>
<proteinExistence type="predicted"/>